<feature type="compositionally biased region" description="Polar residues" evidence="1">
    <location>
        <begin position="423"/>
        <end position="443"/>
    </location>
</feature>
<dbReference type="InterPro" id="IPR036534">
    <property type="entry name" value="GAR_dom_sf"/>
</dbReference>
<dbReference type="Pfam" id="PF00307">
    <property type="entry name" value="CH"/>
    <property type="match status" value="1"/>
</dbReference>
<dbReference type="Proteomes" id="UP000727407">
    <property type="component" value="Unassembled WGS sequence"/>
</dbReference>
<dbReference type="PANTHER" id="PTHR46756">
    <property type="entry name" value="TRANSGELIN"/>
    <property type="match status" value="1"/>
</dbReference>
<dbReference type="GO" id="GO:0051015">
    <property type="term" value="F:actin filament binding"/>
    <property type="evidence" value="ECO:0007669"/>
    <property type="project" value="TreeGrafter"/>
</dbReference>
<feature type="compositionally biased region" description="Low complexity" evidence="1">
    <location>
        <begin position="497"/>
        <end position="508"/>
    </location>
</feature>
<comment type="caution">
    <text evidence="3">The sequence shown here is derived from an EMBL/GenBank/DDBJ whole genome shotgun (WGS) entry which is preliminary data.</text>
</comment>
<sequence length="531" mass="58467">MGDLVCVVSVGLAVSSCRQSTPHKHALDSCAVFQNEAALIAAMTVQANLQAWCGETFESPLQSPRSPLVPRHGPGLADVFQYDQWLAVRHEATLFPMQEDLAIWLTDILGEEIRAEHFMDELNNGVKLCRLAEILQSKIPKDCLLDKNRRYPMKKVAFKKTASPGSFFARDNTANFLSWCRQIGVDETYLFESEGLVLHKNPRQVCLCLLELGRIISKYGVEPPVLVKLEKEIELEESLLMAGDPAPPIKTFTVCCQHGGFHHADSDTDDPPCNCSQRFSIEYLAEGRYRLGEKILFIRKSPLIISDRKQRKCGVPSQPRSPVCPEPSCKQAKPSATPTANASQRDGRPPRAPLHTRPAMRPPISSVTTRLQTDTKKGRPVSPQPAGLSRTPKETKPSLAKVSEEAKQPVAKTKRVNRPAPTNAKSRVQISTPSSQVSKYSHPSRTKYPAGPSTNGTVAPKAAQPPTTKSTHTTDRKPQSSNNGALKTNSAPVRAVKPTPTTTTQKKPMSQTGVSKKADKPYFEMNSKKKQ</sequence>
<proteinExistence type="predicted"/>
<dbReference type="InterPro" id="IPR001715">
    <property type="entry name" value="CH_dom"/>
</dbReference>
<feature type="region of interest" description="Disordered" evidence="1">
    <location>
        <begin position="308"/>
        <end position="531"/>
    </location>
</feature>
<dbReference type="PROSITE" id="PS50021">
    <property type="entry name" value="CH"/>
    <property type="match status" value="1"/>
</dbReference>
<dbReference type="SMART" id="SM00033">
    <property type="entry name" value="CH"/>
    <property type="match status" value="1"/>
</dbReference>
<gene>
    <name evidence="3" type="primary">gas2l3</name>
    <name evidence="3" type="ORF">DAT39_008646</name>
</gene>
<dbReference type="InterPro" id="IPR036872">
    <property type="entry name" value="CH_dom_sf"/>
</dbReference>
<dbReference type="GO" id="GO:0008093">
    <property type="term" value="F:cytoskeletal anchor activity"/>
    <property type="evidence" value="ECO:0007669"/>
    <property type="project" value="TreeGrafter"/>
</dbReference>
<feature type="domain" description="Calponin-homology (CH)" evidence="2">
    <location>
        <begin position="95"/>
        <end position="216"/>
    </location>
</feature>
<dbReference type="GO" id="GO:0005884">
    <property type="term" value="C:actin filament"/>
    <property type="evidence" value="ECO:0007669"/>
    <property type="project" value="TreeGrafter"/>
</dbReference>
<reference evidence="3" key="1">
    <citation type="submission" date="2020-07" db="EMBL/GenBank/DDBJ databases">
        <title>Clarias magur genome sequencing, assembly and annotation.</title>
        <authorList>
            <person name="Kushwaha B."/>
            <person name="Kumar R."/>
            <person name="Das P."/>
            <person name="Joshi C.G."/>
            <person name="Kumar D."/>
            <person name="Nagpure N.S."/>
            <person name="Pandey M."/>
            <person name="Agarwal S."/>
            <person name="Srivastava S."/>
            <person name="Singh M."/>
            <person name="Sahoo L."/>
            <person name="Jayasankar P."/>
            <person name="Meher P.K."/>
            <person name="Koringa P.G."/>
            <person name="Iquebal M.A."/>
            <person name="Das S.P."/>
            <person name="Bit A."/>
            <person name="Patnaik S."/>
            <person name="Patel N."/>
            <person name="Shah T.M."/>
            <person name="Hinsu A."/>
            <person name="Jena J.K."/>
        </authorList>
    </citation>
    <scope>NUCLEOTIDE SEQUENCE</scope>
    <source>
        <strain evidence="3">CIFAMagur01</strain>
        <tissue evidence="3">Testis</tissue>
    </source>
</reference>
<dbReference type="SUPFAM" id="SSF143575">
    <property type="entry name" value="GAS2 domain-like"/>
    <property type="match status" value="1"/>
</dbReference>
<protein>
    <submittedName>
        <fullName evidence="3">GAS2-like protein 3</fullName>
    </submittedName>
</protein>
<dbReference type="EMBL" id="QNUK01000108">
    <property type="protein sequence ID" value="KAF5901633.1"/>
    <property type="molecule type" value="Genomic_DNA"/>
</dbReference>
<feature type="compositionally biased region" description="Polar residues" evidence="1">
    <location>
        <begin position="334"/>
        <end position="344"/>
    </location>
</feature>
<dbReference type="GO" id="GO:0051764">
    <property type="term" value="P:actin crosslink formation"/>
    <property type="evidence" value="ECO:0007669"/>
    <property type="project" value="TreeGrafter"/>
</dbReference>
<dbReference type="PANTHER" id="PTHR46756:SF7">
    <property type="entry name" value="GAS2-LIKE PROTEIN 3"/>
    <property type="match status" value="1"/>
</dbReference>
<name>A0A8J4U778_CLAMG</name>
<dbReference type="SUPFAM" id="SSF47576">
    <property type="entry name" value="Calponin-homology domain, CH-domain"/>
    <property type="match status" value="1"/>
</dbReference>
<evidence type="ECO:0000313" key="3">
    <source>
        <dbReference type="EMBL" id="KAF5901633.1"/>
    </source>
</evidence>
<evidence type="ECO:0000259" key="2">
    <source>
        <dbReference type="PROSITE" id="PS50021"/>
    </source>
</evidence>
<dbReference type="OrthoDB" id="2250192at2759"/>
<dbReference type="AlphaFoldDB" id="A0A8J4U778"/>
<evidence type="ECO:0000256" key="1">
    <source>
        <dbReference type="SAM" id="MobiDB-lite"/>
    </source>
</evidence>
<organism evidence="3 4">
    <name type="scientific">Clarias magur</name>
    <name type="common">Asian catfish</name>
    <name type="synonym">Macropteronotus magur</name>
    <dbReference type="NCBI Taxonomy" id="1594786"/>
    <lineage>
        <taxon>Eukaryota</taxon>
        <taxon>Metazoa</taxon>
        <taxon>Chordata</taxon>
        <taxon>Craniata</taxon>
        <taxon>Vertebrata</taxon>
        <taxon>Euteleostomi</taxon>
        <taxon>Actinopterygii</taxon>
        <taxon>Neopterygii</taxon>
        <taxon>Teleostei</taxon>
        <taxon>Ostariophysi</taxon>
        <taxon>Siluriformes</taxon>
        <taxon>Clariidae</taxon>
        <taxon>Clarias</taxon>
    </lineage>
</organism>
<dbReference type="Gene3D" id="1.10.418.10">
    <property type="entry name" value="Calponin-like domain"/>
    <property type="match status" value="1"/>
</dbReference>
<keyword evidence="4" id="KW-1185">Reference proteome</keyword>
<feature type="compositionally biased region" description="Basic and acidic residues" evidence="1">
    <location>
        <begin position="391"/>
        <end position="407"/>
    </location>
</feature>
<feature type="compositionally biased region" description="Polar residues" evidence="1">
    <location>
        <begin position="479"/>
        <end position="491"/>
    </location>
</feature>
<dbReference type="GO" id="GO:0008017">
    <property type="term" value="F:microtubule binding"/>
    <property type="evidence" value="ECO:0007669"/>
    <property type="project" value="InterPro"/>
</dbReference>
<evidence type="ECO:0000313" key="4">
    <source>
        <dbReference type="Proteomes" id="UP000727407"/>
    </source>
</evidence>
<accession>A0A8J4U778</accession>